<proteinExistence type="predicted"/>
<gene>
    <name evidence="3" type="ORF">D1868_05770</name>
</gene>
<keyword evidence="2" id="KW-0472">Membrane</keyword>
<dbReference type="AlphaFoldDB" id="A0A650CP48"/>
<feature type="region of interest" description="Disordered" evidence="1">
    <location>
        <begin position="502"/>
        <end position="535"/>
    </location>
</feature>
<keyword evidence="2" id="KW-1133">Transmembrane helix</keyword>
<evidence type="ECO:0000313" key="4">
    <source>
        <dbReference type="Proteomes" id="UP000423396"/>
    </source>
</evidence>
<protein>
    <submittedName>
        <fullName evidence="3">Uncharacterized protein</fullName>
    </submittedName>
</protein>
<dbReference type="OrthoDB" id="34629at2157"/>
<keyword evidence="4" id="KW-1185">Reference proteome</keyword>
<feature type="compositionally biased region" description="Low complexity" evidence="1">
    <location>
        <begin position="502"/>
        <end position="532"/>
    </location>
</feature>
<name>A0A650CP48_9CREN</name>
<organism evidence="3 4">
    <name type="scientific">Stygiolobus azoricus</name>
    <dbReference type="NCBI Taxonomy" id="41675"/>
    <lineage>
        <taxon>Archaea</taxon>
        <taxon>Thermoproteota</taxon>
        <taxon>Thermoprotei</taxon>
        <taxon>Sulfolobales</taxon>
        <taxon>Sulfolobaceae</taxon>
        <taxon>Stygiolobus</taxon>
    </lineage>
</organism>
<dbReference type="RefSeq" id="WP_156006419.1">
    <property type="nucleotide sequence ID" value="NZ_CP045483.1"/>
</dbReference>
<reference evidence="3 4" key="1">
    <citation type="submission" date="2019-10" db="EMBL/GenBank/DDBJ databases">
        <title>Genome Sequences from Six Type Strain Members of the Archaeal Family Sulfolobaceae: Acidianus ambivalens, Acidianus infernus, Metallosphaera prunae, Stygiolobus azoricus, Sulfolobus metallicus, and Sulfurisphaera ohwakuensis.</title>
        <authorList>
            <person name="Counts J.A."/>
            <person name="Kelly R.M."/>
        </authorList>
    </citation>
    <scope>NUCLEOTIDE SEQUENCE [LARGE SCALE GENOMIC DNA]</scope>
    <source>
        <strain evidence="3 4">FC6</strain>
    </source>
</reference>
<dbReference type="GeneID" id="42798558"/>
<evidence type="ECO:0000313" key="3">
    <source>
        <dbReference type="EMBL" id="QGR19543.1"/>
    </source>
</evidence>
<keyword evidence="2" id="KW-0812">Transmembrane</keyword>
<feature type="transmembrane region" description="Helical" evidence="2">
    <location>
        <begin position="553"/>
        <end position="571"/>
    </location>
</feature>
<accession>A0A650CP48</accession>
<sequence length="574" mass="61362">MITEFIKRGKNKIFAYALIFTFLASLLLAPNIVLSHASSSKAQVSMIYERYYSSYSAQNGLVGNTIPLASGSVVIYKVESARANYTGSVGGTLDVYANITTYTIVFSNSLSTVNGYLTVQAFPNMTLTVLTNIPNLIGVIVNGTGTSTLVWSGFNSTKVSTFAYINGTGTVYLEFANGSEVANIPVTIKVGQPETVDLTLKLYTIQSVTSNLTTEVKLTVQINLPKRYQPLNFTTEINGQLFMASQENITPTQSYFNGSTVASLIWKGEGLGFAQSGLIGHVKAHFETVEFYGVNGTALGYVHMVSFNGTQSKLLGGSTSNVYFGEEKIVIYQGARVPQIHVESHGDVDINGKEVIVLVGNNGEVMSTALVSLSHKVIVNGTEGGTLVYLNLSGNMKVVVVTESNQTVNVSVVKPIQVQPAIVTIKGVQHQAQEVMVNSTGSIVFNVTLMMQGNVTVYKEVSGEVIELNSSNYFMVNNTVVVYDDPTTTYFIVYSQTTSTQAPQASTTQSSNTQSTNQTSSSQTSSAPGNSSVSKVMIAPSSSSTSGISTPEIAIIGIIIVIIVGALLIFVRKK</sequence>
<evidence type="ECO:0000256" key="2">
    <source>
        <dbReference type="SAM" id="Phobius"/>
    </source>
</evidence>
<dbReference type="KEGG" id="sazo:D1868_05770"/>
<dbReference type="EMBL" id="CP045483">
    <property type="protein sequence ID" value="QGR19543.1"/>
    <property type="molecule type" value="Genomic_DNA"/>
</dbReference>
<dbReference type="Proteomes" id="UP000423396">
    <property type="component" value="Chromosome"/>
</dbReference>
<evidence type="ECO:0000256" key="1">
    <source>
        <dbReference type="SAM" id="MobiDB-lite"/>
    </source>
</evidence>